<evidence type="ECO:0000313" key="7">
    <source>
        <dbReference type="EMBL" id="MBB5336189.1"/>
    </source>
</evidence>
<dbReference type="AlphaFoldDB" id="A0A840UGQ2"/>
<dbReference type="PROSITE" id="PS50111">
    <property type="entry name" value="CHEMOTAXIS_TRANSDUC_2"/>
    <property type="match status" value="1"/>
</dbReference>
<proteinExistence type="inferred from homology"/>
<keyword evidence="4" id="KW-0472">Membrane</keyword>
<dbReference type="GO" id="GO:0007165">
    <property type="term" value="P:signal transduction"/>
    <property type="evidence" value="ECO:0007669"/>
    <property type="project" value="UniProtKB-KW"/>
</dbReference>
<dbReference type="CDD" id="cd11386">
    <property type="entry name" value="MCP_signal"/>
    <property type="match status" value="1"/>
</dbReference>
<keyword evidence="4" id="KW-0812">Transmembrane</keyword>
<dbReference type="SMART" id="SM00283">
    <property type="entry name" value="MA"/>
    <property type="match status" value="1"/>
</dbReference>
<dbReference type="SUPFAM" id="SSF58104">
    <property type="entry name" value="Methyl-accepting chemotaxis protein (MCP) signaling domain"/>
    <property type="match status" value="1"/>
</dbReference>
<dbReference type="Gene3D" id="1.10.287.950">
    <property type="entry name" value="Methyl-accepting chemotaxis protein"/>
    <property type="match status" value="1"/>
</dbReference>
<dbReference type="PROSITE" id="PS51257">
    <property type="entry name" value="PROKAR_LIPOPROTEIN"/>
    <property type="match status" value="1"/>
</dbReference>
<dbReference type="Gene3D" id="6.10.340.10">
    <property type="match status" value="1"/>
</dbReference>
<dbReference type="InterPro" id="IPR003660">
    <property type="entry name" value="HAMP_dom"/>
</dbReference>
<comment type="similarity">
    <text evidence="2">Belongs to the methyl-accepting chemotaxis (MCP) protein family.</text>
</comment>
<reference evidence="7 8" key="1">
    <citation type="submission" date="2020-08" db="EMBL/GenBank/DDBJ databases">
        <title>Genomic Encyclopedia of Type Strains, Phase IV (KMG-IV): sequencing the most valuable type-strain genomes for metagenomic binning, comparative biology and taxonomic classification.</title>
        <authorList>
            <person name="Goeker M."/>
        </authorList>
    </citation>
    <scope>NUCLEOTIDE SEQUENCE [LARGE SCALE GENOMIC DNA]</scope>
    <source>
        <strain evidence="7 8">DSM 24661</strain>
    </source>
</reference>
<dbReference type="PANTHER" id="PTHR32089">
    <property type="entry name" value="METHYL-ACCEPTING CHEMOTAXIS PROTEIN MCPB"/>
    <property type="match status" value="1"/>
</dbReference>
<feature type="domain" description="Methyl-accepting transducer" evidence="5">
    <location>
        <begin position="282"/>
        <end position="518"/>
    </location>
</feature>
<dbReference type="Proteomes" id="UP000559117">
    <property type="component" value="Unassembled WGS sequence"/>
</dbReference>
<evidence type="ECO:0000256" key="4">
    <source>
        <dbReference type="SAM" id="Phobius"/>
    </source>
</evidence>
<keyword evidence="8" id="KW-1185">Reference proteome</keyword>
<evidence type="ECO:0000313" key="8">
    <source>
        <dbReference type="Proteomes" id="UP000559117"/>
    </source>
</evidence>
<dbReference type="EMBL" id="JACHFH010000014">
    <property type="protein sequence ID" value="MBB5336189.1"/>
    <property type="molecule type" value="Genomic_DNA"/>
</dbReference>
<dbReference type="InterPro" id="IPR004089">
    <property type="entry name" value="MCPsignal_dom"/>
</dbReference>
<dbReference type="InterPro" id="IPR024478">
    <property type="entry name" value="HlyB_4HB_MCP"/>
</dbReference>
<accession>A0A840UGQ2</accession>
<evidence type="ECO:0000256" key="2">
    <source>
        <dbReference type="ARBA" id="ARBA00029447"/>
    </source>
</evidence>
<evidence type="ECO:0000259" key="5">
    <source>
        <dbReference type="PROSITE" id="PS50111"/>
    </source>
</evidence>
<evidence type="ECO:0000256" key="1">
    <source>
        <dbReference type="ARBA" id="ARBA00023224"/>
    </source>
</evidence>
<feature type="transmembrane region" description="Helical" evidence="4">
    <location>
        <begin position="187"/>
        <end position="209"/>
    </location>
</feature>
<gene>
    <name evidence="7" type="ORF">HNR32_001337</name>
</gene>
<keyword evidence="1 3" id="KW-0807">Transducer</keyword>
<dbReference type="Pfam" id="PF00015">
    <property type="entry name" value="MCPsignal"/>
    <property type="match status" value="1"/>
</dbReference>
<dbReference type="PANTHER" id="PTHR32089:SF112">
    <property type="entry name" value="LYSOZYME-LIKE PROTEIN-RELATED"/>
    <property type="match status" value="1"/>
</dbReference>
<dbReference type="Pfam" id="PF12729">
    <property type="entry name" value="4HB_MCP_1"/>
    <property type="match status" value="1"/>
</dbReference>
<organism evidence="7 8">
    <name type="scientific">Pectinatus brassicae</name>
    <dbReference type="NCBI Taxonomy" id="862415"/>
    <lineage>
        <taxon>Bacteria</taxon>
        <taxon>Bacillati</taxon>
        <taxon>Bacillota</taxon>
        <taxon>Negativicutes</taxon>
        <taxon>Selenomonadales</taxon>
        <taxon>Selenomonadaceae</taxon>
        <taxon>Pectinatus</taxon>
    </lineage>
</organism>
<name>A0A840UGQ2_9FIRM</name>
<evidence type="ECO:0000259" key="6">
    <source>
        <dbReference type="PROSITE" id="PS50885"/>
    </source>
</evidence>
<keyword evidence="4" id="KW-1133">Transmembrane helix</keyword>
<dbReference type="RefSeq" id="WP_183860905.1">
    <property type="nucleotide sequence ID" value="NZ_JACHFH010000014.1"/>
</dbReference>
<comment type="caution">
    <text evidence="7">The sequence shown here is derived from an EMBL/GenBank/DDBJ whole genome shotgun (WGS) entry which is preliminary data.</text>
</comment>
<dbReference type="GO" id="GO:0016020">
    <property type="term" value="C:membrane"/>
    <property type="evidence" value="ECO:0007669"/>
    <property type="project" value="InterPro"/>
</dbReference>
<dbReference type="PROSITE" id="PS50885">
    <property type="entry name" value="HAMP"/>
    <property type="match status" value="1"/>
</dbReference>
<evidence type="ECO:0000256" key="3">
    <source>
        <dbReference type="PROSITE-ProRule" id="PRU00284"/>
    </source>
</evidence>
<sequence>MGIKVRLALSLAVIIFFTACVGGYAVFCLKTVNNYLQIVATDNLPEMTTMQETVQLLEKYKADTYKLLWERKSDKSSSAVKEYIVKDIEENGKKIDRHIYLMKRYAHKNQADKLGDIEKIWAEYKKLTKQAVDNNYDDNKMAGELSNTGKLGQAYSKLLTLAETFKQLNEGAVNVTVQAGEKEYKKAVMAVIGGITIVFIITIIIGIIFGKYINKFINIFLHTTEKNSQGDFTLRLQYAGSGEFMRITNSYNIMLDKIGNLIKMMQATAYKTAQTSQQIVDTSAHTAELLRQVNTAVESVSASVNEQTAGISDTADLINKMADDMEIVSNNTENIVITADKSVQTAQIGTVNIDNSIQQINSITTTNSKLAQKIMLLGENSQQIGKIIDTITDIANQTDLLALNAAIEAAHAGELGKGFAVVAAEVRKLAEQSQQASRQIETIINNIISETDNAINIMQINTQEIKQGAAGIHKSGKSFEILALVSDEMSENIVKTAKTISNLAASSQNVQKSVGRINMEVSNVNNQMEITKEVVNKQSFSLEKIINSSNSLAEMIEELNSQINIFKV</sequence>
<protein>
    <submittedName>
        <fullName evidence="7">Methyl-accepting chemotaxis protein</fullName>
    </submittedName>
</protein>
<feature type="domain" description="HAMP" evidence="6">
    <location>
        <begin position="211"/>
        <end position="263"/>
    </location>
</feature>